<feature type="transmembrane region" description="Helical" evidence="1">
    <location>
        <begin position="65"/>
        <end position="86"/>
    </location>
</feature>
<name>A0A1H1Q292_9CORY</name>
<evidence type="ECO:0000313" key="2">
    <source>
        <dbReference type="EMBL" id="SDS17463.1"/>
    </source>
</evidence>
<proteinExistence type="predicted"/>
<dbReference type="Gene3D" id="3.40.50.1820">
    <property type="entry name" value="alpha/beta hydrolase"/>
    <property type="match status" value="1"/>
</dbReference>
<sequence length="405" mass="42663">MESIRAVSLVSPGAHIAIFAIAIVTTLVALAGANRRTRLSALIALAILAAVVFALQVWPKPFPDAVPWVIYAAGAAAIFVVVSALLQHGRRAMLAPVAVVAVANAYLVSNLTYQEYPAVGSFYPVPVAASVTLDQFRALKKPPTDHGREVGALVTIPAGPMRDAVAYVPPAYWSTPNLPVMVMMAGSPGSPMDWFTKGEAADSLDAFQASHNGASPVMISVDATGSETGNPACADGPDLQVLSYVTDEIPTLVRENFRVSDDPAAWTVGGLSYGGTCAMQAITNRPDVYRTFLDFSGEAEPNVGSREKTVQQFYGGDEDAFTQVNAADMLARAHGGQTYAGIAGRFVSGADDHMSTAALPHLNDLAQAADIDSTYDTVPGSHSYHVWRVALRDSLDFVAARGGIQ</sequence>
<evidence type="ECO:0000313" key="3">
    <source>
        <dbReference type="Proteomes" id="UP000182237"/>
    </source>
</evidence>
<dbReference type="Proteomes" id="UP000182237">
    <property type="component" value="Chromosome I"/>
</dbReference>
<dbReference type="GO" id="GO:0016787">
    <property type="term" value="F:hydrolase activity"/>
    <property type="evidence" value="ECO:0007669"/>
    <property type="project" value="UniProtKB-KW"/>
</dbReference>
<feature type="transmembrane region" description="Helical" evidence="1">
    <location>
        <begin position="12"/>
        <end position="32"/>
    </location>
</feature>
<feature type="transmembrane region" description="Helical" evidence="1">
    <location>
        <begin position="39"/>
        <end position="59"/>
    </location>
</feature>
<dbReference type="SUPFAM" id="SSF53474">
    <property type="entry name" value="alpha/beta-Hydrolases"/>
    <property type="match status" value="1"/>
</dbReference>
<accession>A0A1H1Q292</accession>
<dbReference type="eggNOG" id="COG0627">
    <property type="taxonomic scope" value="Bacteria"/>
</dbReference>
<reference evidence="2 3" key="1">
    <citation type="submission" date="2016-10" db="EMBL/GenBank/DDBJ databases">
        <authorList>
            <person name="de Groot N.N."/>
        </authorList>
    </citation>
    <scope>NUCLEOTIDE SEQUENCE [LARGE SCALE GENOMIC DNA]</scope>
    <source>
        <strain evidence="2 3">DSM 45434</strain>
    </source>
</reference>
<dbReference type="GO" id="GO:0016747">
    <property type="term" value="F:acyltransferase activity, transferring groups other than amino-acyl groups"/>
    <property type="evidence" value="ECO:0007669"/>
    <property type="project" value="TreeGrafter"/>
</dbReference>
<dbReference type="PANTHER" id="PTHR48098:SF1">
    <property type="entry name" value="DIACYLGLYCEROL ACYLTRANSFERASE_MYCOLYLTRANSFERASE AG85A"/>
    <property type="match status" value="1"/>
</dbReference>
<dbReference type="STRING" id="1203190.GCA_000312345_02241"/>
<dbReference type="EMBL" id="LT629765">
    <property type="protein sequence ID" value="SDS17463.1"/>
    <property type="molecule type" value="Genomic_DNA"/>
</dbReference>
<dbReference type="PANTHER" id="PTHR48098">
    <property type="entry name" value="ENTEROCHELIN ESTERASE-RELATED"/>
    <property type="match status" value="1"/>
</dbReference>
<dbReference type="Pfam" id="PF00756">
    <property type="entry name" value="Esterase"/>
    <property type="match status" value="1"/>
</dbReference>
<organism evidence="2 3">
    <name type="scientific">Corynebacterium timonense</name>
    <dbReference type="NCBI Taxonomy" id="441500"/>
    <lineage>
        <taxon>Bacteria</taxon>
        <taxon>Bacillati</taxon>
        <taxon>Actinomycetota</taxon>
        <taxon>Actinomycetes</taxon>
        <taxon>Mycobacteriales</taxon>
        <taxon>Corynebacteriaceae</taxon>
        <taxon>Corynebacterium</taxon>
    </lineage>
</organism>
<keyword evidence="1" id="KW-1133">Transmembrane helix</keyword>
<gene>
    <name evidence="2" type="ORF">SAMN04488539_1157</name>
</gene>
<dbReference type="AlphaFoldDB" id="A0A1H1Q292"/>
<keyword evidence="1" id="KW-0472">Membrane</keyword>
<keyword evidence="2" id="KW-0378">Hydrolase</keyword>
<feature type="transmembrane region" description="Helical" evidence="1">
    <location>
        <begin position="93"/>
        <end position="113"/>
    </location>
</feature>
<evidence type="ECO:0000256" key="1">
    <source>
        <dbReference type="SAM" id="Phobius"/>
    </source>
</evidence>
<dbReference type="OrthoDB" id="3723842at2"/>
<keyword evidence="3" id="KW-1185">Reference proteome</keyword>
<dbReference type="InterPro" id="IPR029058">
    <property type="entry name" value="AB_hydrolase_fold"/>
</dbReference>
<dbReference type="InterPro" id="IPR050583">
    <property type="entry name" value="Mycobacterial_A85_antigen"/>
</dbReference>
<protein>
    <submittedName>
        <fullName evidence="2">S-formylglutathione hydrolase FrmB</fullName>
    </submittedName>
</protein>
<dbReference type="InterPro" id="IPR000801">
    <property type="entry name" value="Esterase-like"/>
</dbReference>
<keyword evidence="1" id="KW-0812">Transmembrane</keyword>